<evidence type="ECO:0000256" key="2">
    <source>
        <dbReference type="ARBA" id="ARBA00023110"/>
    </source>
</evidence>
<dbReference type="SMART" id="SM00567">
    <property type="entry name" value="EZ_HEAT"/>
    <property type="match status" value="4"/>
</dbReference>
<evidence type="ECO:0000259" key="4">
    <source>
        <dbReference type="PROSITE" id="PS50072"/>
    </source>
</evidence>
<dbReference type="SUPFAM" id="SSF48371">
    <property type="entry name" value="ARM repeat"/>
    <property type="match status" value="1"/>
</dbReference>
<dbReference type="PANTHER" id="PTHR45625">
    <property type="entry name" value="PEPTIDYL-PROLYL CIS-TRANS ISOMERASE-RELATED"/>
    <property type="match status" value="1"/>
</dbReference>
<dbReference type="Pfam" id="PF00160">
    <property type="entry name" value="Pro_isomerase"/>
    <property type="match status" value="1"/>
</dbReference>
<feature type="domain" description="PPIase cyclophilin-type" evidence="4">
    <location>
        <begin position="539"/>
        <end position="659"/>
    </location>
</feature>
<dbReference type="InterPro" id="IPR029000">
    <property type="entry name" value="Cyclophilin-like_dom_sf"/>
</dbReference>
<evidence type="ECO:0000256" key="3">
    <source>
        <dbReference type="ARBA" id="ARBA00023235"/>
    </source>
</evidence>
<dbReference type="Gene3D" id="2.40.100.10">
    <property type="entry name" value="Cyclophilin-like"/>
    <property type="match status" value="1"/>
</dbReference>
<dbReference type="InterPro" id="IPR044666">
    <property type="entry name" value="Cyclophilin_A-like"/>
</dbReference>
<dbReference type="InterPro" id="IPR002130">
    <property type="entry name" value="Cyclophilin-type_PPIase_dom"/>
</dbReference>
<evidence type="ECO:0000313" key="5">
    <source>
        <dbReference type="EMBL" id="MBK9984957.1"/>
    </source>
</evidence>
<dbReference type="GO" id="GO:0003755">
    <property type="term" value="F:peptidyl-prolyl cis-trans isomerase activity"/>
    <property type="evidence" value="ECO:0007669"/>
    <property type="project" value="UniProtKB-KW"/>
</dbReference>
<gene>
    <name evidence="5" type="ORF">IPP15_21770</name>
</gene>
<dbReference type="PRINTS" id="PR00153">
    <property type="entry name" value="CSAPPISMRASE"/>
</dbReference>
<keyword evidence="3 5" id="KW-0413">Isomerase</keyword>
<dbReference type="InterPro" id="IPR016024">
    <property type="entry name" value="ARM-type_fold"/>
</dbReference>
<dbReference type="EMBL" id="JADKGY010000032">
    <property type="protein sequence ID" value="MBK9984957.1"/>
    <property type="molecule type" value="Genomic_DNA"/>
</dbReference>
<accession>A0A9D7XVR8</accession>
<dbReference type="PROSITE" id="PS50072">
    <property type="entry name" value="CSA_PPIASE_2"/>
    <property type="match status" value="1"/>
</dbReference>
<dbReference type="Pfam" id="PF13646">
    <property type="entry name" value="HEAT_2"/>
    <property type="match status" value="2"/>
</dbReference>
<evidence type="ECO:0000256" key="1">
    <source>
        <dbReference type="ARBA" id="ARBA00013194"/>
    </source>
</evidence>
<dbReference type="CDD" id="cd00317">
    <property type="entry name" value="cyclophilin"/>
    <property type="match status" value="1"/>
</dbReference>
<evidence type="ECO:0000313" key="6">
    <source>
        <dbReference type="Proteomes" id="UP000808337"/>
    </source>
</evidence>
<reference evidence="5 6" key="1">
    <citation type="submission" date="2020-10" db="EMBL/GenBank/DDBJ databases">
        <title>Connecting structure to function with the recovery of over 1000 high-quality activated sludge metagenome-assembled genomes encoding full-length rRNA genes using long-read sequencing.</title>
        <authorList>
            <person name="Singleton C.M."/>
            <person name="Petriglieri F."/>
            <person name="Kristensen J.M."/>
            <person name="Kirkegaard R.H."/>
            <person name="Michaelsen T.Y."/>
            <person name="Andersen M.H."/>
            <person name="Karst S.M."/>
            <person name="Dueholm M.S."/>
            <person name="Nielsen P.H."/>
            <person name="Albertsen M."/>
        </authorList>
    </citation>
    <scope>NUCLEOTIDE SEQUENCE [LARGE SCALE GENOMIC DNA]</scope>
    <source>
        <strain evidence="5">Ribe_18-Q3-R11-54_MAXAC.273</strain>
    </source>
</reference>
<dbReference type="AlphaFoldDB" id="A0A9D7XVR8"/>
<dbReference type="Proteomes" id="UP000808337">
    <property type="component" value="Unassembled WGS sequence"/>
</dbReference>
<organism evidence="5 6">
    <name type="scientific">Candidatus Opimibacter skivensis</name>
    <dbReference type="NCBI Taxonomy" id="2982028"/>
    <lineage>
        <taxon>Bacteria</taxon>
        <taxon>Pseudomonadati</taxon>
        <taxon>Bacteroidota</taxon>
        <taxon>Saprospiria</taxon>
        <taxon>Saprospirales</taxon>
        <taxon>Saprospiraceae</taxon>
        <taxon>Candidatus Opimibacter</taxon>
    </lineage>
</organism>
<dbReference type="Gene3D" id="1.25.10.10">
    <property type="entry name" value="Leucine-rich Repeat Variant"/>
    <property type="match status" value="2"/>
</dbReference>
<dbReference type="SUPFAM" id="SSF50891">
    <property type="entry name" value="Cyclophilin-like"/>
    <property type="match status" value="1"/>
</dbReference>
<comment type="caution">
    <text evidence="5">The sequence shown here is derived from an EMBL/GenBank/DDBJ whole genome shotgun (WGS) entry which is preliminary data.</text>
</comment>
<dbReference type="InterPro" id="IPR011989">
    <property type="entry name" value="ARM-like"/>
</dbReference>
<proteinExistence type="predicted"/>
<keyword evidence="2" id="KW-0697">Rotamase</keyword>
<dbReference type="PROSITE" id="PS51257">
    <property type="entry name" value="PROKAR_LIPOPROTEIN"/>
    <property type="match status" value="1"/>
</dbReference>
<protein>
    <recommendedName>
        <fullName evidence="1">peptidylprolyl isomerase</fullName>
        <ecNumber evidence="1">5.2.1.8</ecNumber>
    </recommendedName>
</protein>
<sequence>MRNWCKSGFFISLFLVLVITGCVPVEEKIPAPFETSIRQESLRKIYDMQTRQEMDSLLINLKSDDPSIRFAAARAFASFQDSSALDAIFPLLMDKQGQVRAMAAYAIGQIGSARGEAQLTAAFDGRDSARLYEEANSAILEAMGKIGSTQFLRALSTISTYQPTDTLLLLGQARGIYRYCLRNMIDPEGTATMVKYLSDANMPPQVRLVAAHYLHRAAGLDLTPYADQLIADWQGEGDPFLRMCIATALGKLKTSAASKLLIESLQTETDDRVKSNIIRALQAFEYNDVEKVLLEAAKDSHAGPAEVAAQYFVNQGKEQDVSRYKTVMDQCKTWQAKTRMAEAAYKNMSSMFSGAKTSLGKDILANLNGATNVYEKAAWLKAWGSEIRNFESLPKYMQPDQSIVVRTQAVTSLIDVCKDKDFESFFAGQGYLIRSQIGGYLANAMRGGDAGILALIAGGISDPKTGLKAVMSDRKGELSKALVNLKLPDEMETYIELAKALKEYNIETLSITEDKKGLKTINWKIIDSLKKDSRVIIKTSLGDITMELYPERAPGSVSNFIELANAKFFDGKPFHRVVPNFVIQTGCPRGDGYGSLDFTIRSELSGAYYDDEGYVGMASAGLHTEGTQFFITHSPTPHLDGRYTIFGKVVSGMDIVQLIGMGDTIKEINIEY</sequence>
<dbReference type="PANTHER" id="PTHR45625:SF4">
    <property type="entry name" value="PEPTIDYLPROLYL ISOMERASE DOMAIN AND WD REPEAT-CONTAINING PROTEIN 1"/>
    <property type="match status" value="1"/>
</dbReference>
<name>A0A9D7XVR8_9BACT</name>
<dbReference type="InterPro" id="IPR004155">
    <property type="entry name" value="PBS_lyase_HEAT"/>
</dbReference>
<dbReference type="EC" id="5.2.1.8" evidence="1"/>